<evidence type="ECO:0000256" key="5">
    <source>
        <dbReference type="HAMAP-Rule" id="MF_00213"/>
    </source>
</evidence>
<sequence>MHEASLVQGLLSTALTAMETHNTANPANQAMRIQEIECAMGLLSCVEPLTMTGCFELFAEGTPAEGATLTLRTTPLDCGCRICGNAFSLMQRHFVCPQCGSDEIHFSGGHGLTLMSLRIESEE</sequence>
<comment type="function">
    <text evidence="5">Involved in the maturation of [NiFe] hydrogenases. Required for nickel insertion into the metal center of the hydrogenase.</text>
</comment>
<keyword evidence="2 5" id="KW-0533">Nickel</keyword>
<gene>
    <name evidence="6" type="primary">hypA1</name>
    <name evidence="5" type="synonym">hypA</name>
    <name evidence="6" type="ORF">RSDT_0227</name>
</gene>
<feature type="binding site" evidence="5">
    <location>
        <position position="83"/>
    </location>
    <ligand>
        <name>Zn(2+)</name>
        <dbReference type="ChEBI" id="CHEBI:29105"/>
    </ligand>
</feature>
<dbReference type="Pfam" id="PF01155">
    <property type="entry name" value="HypA"/>
    <property type="match status" value="1"/>
</dbReference>
<evidence type="ECO:0000313" key="6">
    <source>
        <dbReference type="EMBL" id="BAV91739.1"/>
    </source>
</evidence>
<dbReference type="PANTHER" id="PTHR34535">
    <property type="entry name" value="HYDROGENASE MATURATION FACTOR HYPA"/>
    <property type="match status" value="1"/>
</dbReference>
<dbReference type="EMBL" id="AP017368">
    <property type="protein sequence ID" value="BAV91739.1"/>
    <property type="molecule type" value="Genomic_DNA"/>
</dbReference>
<dbReference type="InterPro" id="IPR020538">
    <property type="entry name" value="Hydgase_Ni_incorp_HypA/HybF_CS"/>
</dbReference>
<reference evidence="6 7" key="1">
    <citation type="journal article" date="2017" name="ISME J.">
        <title>Genome of 'Ca. Desulfovibrio trichonymphae', an H2-oxidizing bacterium in a tripartite symbiotic system within a protist cell in the termite gut.</title>
        <authorList>
            <person name="Kuwahara H."/>
            <person name="Yuki M."/>
            <person name="Izawa K."/>
            <person name="Ohkuma M."/>
            <person name="Hongoh Y."/>
        </authorList>
    </citation>
    <scope>NUCLEOTIDE SEQUENCE [LARGE SCALE GENOMIC DNA]</scope>
    <source>
        <strain evidence="6 7">Rs-N31</strain>
    </source>
</reference>
<feature type="binding site" evidence="5">
    <location>
        <position position="99"/>
    </location>
    <ligand>
        <name>Zn(2+)</name>
        <dbReference type="ChEBI" id="CHEBI:29105"/>
    </ligand>
</feature>
<evidence type="ECO:0000256" key="3">
    <source>
        <dbReference type="ARBA" id="ARBA00022723"/>
    </source>
</evidence>
<accession>A0A1J1E1H7</accession>
<dbReference type="OrthoDB" id="9800361at2"/>
<dbReference type="Gene3D" id="3.30.2320.80">
    <property type="match status" value="1"/>
</dbReference>
<feature type="binding site" evidence="5">
    <location>
        <position position="96"/>
    </location>
    <ligand>
        <name>Zn(2+)</name>
        <dbReference type="ChEBI" id="CHEBI:29105"/>
    </ligand>
</feature>
<dbReference type="InterPro" id="IPR000688">
    <property type="entry name" value="HypA/HybF"/>
</dbReference>
<evidence type="ECO:0000256" key="1">
    <source>
        <dbReference type="ARBA" id="ARBA00010748"/>
    </source>
</evidence>
<name>A0A1J1E1H7_9BACT</name>
<dbReference type="PIRSF" id="PIRSF004761">
    <property type="entry name" value="Hydrgn_mat_HypA"/>
    <property type="match status" value="1"/>
</dbReference>
<proteinExistence type="inferred from homology"/>
<keyword evidence="3 5" id="KW-0479">Metal-binding</keyword>
<keyword evidence="4 5" id="KW-0862">Zinc</keyword>
<feature type="binding site" evidence="5">
    <location>
        <position position="80"/>
    </location>
    <ligand>
        <name>Zn(2+)</name>
        <dbReference type="ChEBI" id="CHEBI:29105"/>
    </ligand>
</feature>
<dbReference type="GO" id="GO:0016151">
    <property type="term" value="F:nickel cation binding"/>
    <property type="evidence" value="ECO:0007669"/>
    <property type="project" value="UniProtKB-UniRule"/>
</dbReference>
<comment type="similarity">
    <text evidence="1 5">Belongs to the HypA/HybF family.</text>
</comment>
<feature type="binding site" evidence="5">
    <location>
        <position position="2"/>
    </location>
    <ligand>
        <name>Ni(2+)</name>
        <dbReference type="ChEBI" id="CHEBI:49786"/>
    </ligand>
</feature>
<dbReference type="PANTHER" id="PTHR34535:SF3">
    <property type="entry name" value="HYDROGENASE MATURATION FACTOR HYPA"/>
    <property type="match status" value="1"/>
</dbReference>
<dbReference type="GO" id="GO:0008270">
    <property type="term" value="F:zinc ion binding"/>
    <property type="evidence" value="ECO:0007669"/>
    <property type="project" value="UniProtKB-UniRule"/>
</dbReference>
<evidence type="ECO:0000256" key="4">
    <source>
        <dbReference type="ARBA" id="ARBA00022833"/>
    </source>
</evidence>
<evidence type="ECO:0000256" key="2">
    <source>
        <dbReference type="ARBA" id="ARBA00022596"/>
    </source>
</evidence>
<dbReference type="GO" id="GO:0051604">
    <property type="term" value="P:protein maturation"/>
    <property type="evidence" value="ECO:0007669"/>
    <property type="project" value="InterPro"/>
</dbReference>
<dbReference type="Proteomes" id="UP000242645">
    <property type="component" value="Chromosome"/>
</dbReference>
<dbReference type="PROSITE" id="PS01249">
    <property type="entry name" value="HYPA"/>
    <property type="match status" value="1"/>
</dbReference>
<dbReference type="HAMAP" id="MF_00213">
    <property type="entry name" value="HypA_HybF"/>
    <property type="match status" value="1"/>
</dbReference>
<protein>
    <recommendedName>
        <fullName evidence="5">Hydrogenase maturation factor HypA</fullName>
    </recommendedName>
</protein>
<organism evidence="6 7">
    <name type="scientific">Candidatus Desulfovibrio trichonymphae</name>
    <dbReference type="NCBI Taxonomy" id="1725232"/>
    <lineage>
        <taxon>Bacteria</taxon>
        <taxon>Pseudomonadati</taxon>
        <taxon>Thermodesulfobacteriota</taxon>
        <taxon>Desulfovibrionia</taxon>
        <taxon>Desulfovibrionales</taxon>
        <taxon>Desulfovibrionaceae</taxon>
        <taxon>Desulfovibrio</taxon>
    </lineage>
</organism>
<dbReference type="AlphaFoldDB" id="A0A1J1E1H7"/>
<dbReference type="KEGG" id="dtr:RSDT_0227"/>
<evidence type="ECO:0000313" key="7">
    <source>
        <dbReference type="Proteomes" id="UP000242645"/>
    </source>
</evidence>
<dbReference type="RefSeq" id="WP_096399275.1">
    <property type="nucleotide sequence ID" value="NZ_AP017368.1"/>
</dbReference>
<keyword evidence="7" id="KW-1185">Reference proteome</keyword>